<feature type="transmembrane region" description="Helical" evidence="6">
    <location>
        <begin position="364"/>
        <end position="384"/>
    </location>
</feature>
<comment type="caution">
    <text evidence="7">The sequence shown here is derived from an EMBL/GenBank/DDBJ whole genome shotgun (WGS) entry which is preliminary data.</text>
</comment>
<feature type="transmembrane region" description="Helical" evidence="6">
    <location>
        <begin position="158"/>
        <end position="176"/>
    </location>
</feature>
<evidence type="ECO:0000313" key="7">
    <source>
        <dbReference type="EMBL" id="GAQ23242.1"/>
    </source>
</evidence>
<feature type="transmembrane region" description="Helical" evidence="6">
    <location>
        <begin position="196"/>
        <end position="220"/>
    </location>
</feature>
<feature type="transmembrane region" description="Helical" evidence="6">
    <location>
        <begin position="265"/>
        <end position="286"/>
    </location>
</feature>
<evidence type="ECO:0000256" key="4">
    <source>
        <dbReference type="ARBA" id="ARBA00022989"/>
    </source>
</evidence>
<evidence type="ECO:0000313" key="8">
    <source>
        <dbReference type="Proteomes" id="UP000056209"/>
    </source>
</evidence>
<protein>
    <submittedName>
        <fullName evidence="7">Polysaccharide biosynthesis protein</fullName>
    </submittedName>
</protein>
<keyword evidence="3 6" id="KW-0812">Transmembrane</keyword>
<evidence type="ECO:0000256" key="5">
    <source>
        <dbReference type="ARBA" id="ARBA00023136"/>
    </source>
</evidence>
<sequence length="397" mass="39365">MNGRRESTQGLLTVAAILLSSALNYAFTLLLGRWLDAAQYGAFASFTSLFMLSAALPIAFQQATSRRAQGANTAAALRAGGLLGAALLLLSPLAGLLGLQPAWVAAFALTVPPLALLGAWRGAAQRDGRAAAFGLSLLAEHGLKIALTAPLLLVLPGAAAAVAATLLGMLLALPLVRPRPAPGAAAPAAGAEGKRLLALVAAAQSGLLYGDVLLAGALLAPGDAGAFAAAATLARVVFFAGWAVQVAAFPLVARRAAAGEPLRPLLLGALGATLLVAGVPAALLALAPELCARVAFGGALPGAAALLPGAALGTLALTVAGTALNHLLASGGRGAQLLAARAYLLSGAALMLLALASGHQAAHLTFLAAVGKGTLLLSAASLLIPHPWRFTRVVPRV</sequence>
<dbReference type="EMBL" id="BCMS01000002">
    <property type="protein sequence ID" value="GAQ23242.1"/>
    <property type="molecule type" value="Genomic_DNA"/>
</dbReference>
<reference evidence="8" key="1">
    <citation type="submission" date="2015-11" db="EMBL/GenBank/DDBJ databases">
        <title>Draft Genome Sequence of the Radioresistant Bacterium Deinococcus grandis, Isolated from Freshwater Fish in Japan.</title>
        <authorList>
            <person name="Satoh K."/>
            <person name="Onodera T."/>
            <person name="Omoso K."/>
            <person name="Takeda-Yano K."/>
            <person name="Katayama T."/>
            <person name="Oono Y."/>
            <person name="Narumi I."/>
        </authorList>
    </citation>
    <scope>NUCLEOTIDE SEQUENCE [LARGE SCALE GENOMIC DNA]</scope>
    <source>
        <strain evidence="8">ATCC 43672</strain>
    </source>
</reference>
<keyword evidence="8" id="KW-1185">Reference proteome</keyword>
<evidence type="ECO:0000256" key="2">
    <source>
        <dbReference type="ARBA" id="ARBA00022475"/>
    </source>
</evidence>
<evidence type="ECO:0000256" key="1">
    <source>
        <dbReference type="ARBA" id="ARBA00004651"/>
    </source>
</evidence>
<feature type="transmembrane region" description="Helical" evidence="6">
    <location>
        <begin position="12"/>
        <end position="31"/>
    </location>
</feature>
<proteinExistence type="predicted"/>
<dbReference type="Proteomes" id="UP000056209">
    <property type="component" value="Unassembled WGS sequence"/>
</dbReference>
<dbReference type="RefSeq" id="WP_058978973.1">
    <property type="nucleotide sequence ID" value="NZ_BCMS01000002.1"/>
</dbReference>
<dbReference type="PANTHER" id="PTHR30250">
    <property type="entry name" value="PST FAMILY PREDICTED COLANIC ACID TRANSPORTER"/>
    <property type="match status" value="1"/>
</dbReference>
<dbReference type="PANTHER" id="PTHR30250:SF11">
    <property type="entry name" value="O-ANTIGEN TRANSPORTER-RELATED"/>
    <property type="match status" value="1"/>
</dbReference>
<gene>
    <name evidence="7" type="ORF">DEIGR_200097</name>
</gene>
<dbReference type="OrthoDB" id="10006220at2"/>
<dbReference type="AlphaFoldDB" id="A0A100HM99"/>
<name>A0A100HM99_9DEIO</name>
<feature type="transmembrane region" description="Helical" evidence="6">
    <location>
        <begin position="340"/>
        <end position="358"/>
    </location>
</feature>
<dbReference type="GO" id="GO:0005886">
    <property type="term" value="C:plasma membrane"/>
    <property type="evidence" value="ECO:0007669"/>
    <property type="project" value="UniProtKB-SubCell"/>
</dbReference>
<organism evidence="7 8">
    <name type="scientific">Deinococcus grandis</name>
    <dbReference type="NCBI Taxonomy" id="57498"/>
    <lineage>
        <taxon>Bacteria</taxon>
        <taxon>Thermotogati</taxon>
        <taxon>Deinococcota</taxon>
        <taxon>Deinococci</taxon>
        <taxon>Deinococcales</taxon>
        <taxon>Deinococcaceae</taxon>
        <taxon>Deinococcus</taxon>
    </lineage>
</organism>
<accession>A0A100HM99</accession>
<keyword evidence="4 6" id="KW-1133">Transmembrane helix</keyword>
<keyword evidence="2" id="KW-1003">Cell membrane</keyword>
<keyword evidence="5 6" id="KW-0472">Membrane</keyword>
<feature type="transmembrane region" description="Helical" evidence="6">
    <location>
        <begin position="306"/>
        <end position="328"/>
    </location>
</feature>
<evidence type="ECO:0000256" key="3">
    <source>
        <dbReference type="ARBA" id="ARBA00022692"/>
    </source>
</evidence>
<comment type="subcellular location">
    <subcellularLocation>
        <location evidence="1">Cell membrane</location>
        <topology evidence="1">Multi-pass membrane protein</topology>
    </subcellularLocation>
</comment>
<evidence type="ECO:0000256" key="6">
    <source>
        <dbReference type="SAM" id="Phobius"/>
    </source>
</evidence>
<feature type="transmembrane region" description="Helical" evidence="6">
    <location>
        <begin position="226"/>
        <end position="253"/>
    </location>
</feature>
<feature type="transmembrane region" description="Helical" evidence="6">
    <location>
        <begin position="37"/>
        <end position="59"/>
    </location>
</feature>
<dbReference type="InterPro" id="IPR050833">
    <property type="entry name" value="Poly_Biosynth_Transport"/>
</dbReference>